<protein>
    <submittedName>
        <fullName evidence="1">Uncharacterized protein</fullName>
    </submittedName>
</protein>
<evidence type="ECO:0000313" key="2">
    <source>
        <dbReference type="Proteomes" id="UP001151532"/>
    </source>
</evidence>
<keyword evidence="2" id="KW-1185">Reference proteome</keyword>
<reference evidence="1" key="1">
    <citation type="submission" date="2022-11" db="EMBL/GenBank/DDBJ databases">
        <authorList>
            <person name="Hyden B.L."/>
            <person name="Feng K."/>
            <person name="Yates T."/>
            <person name="Jawdy S."/>
            <person name="Smart L.B."/>
            <person name="Muchero W."/>
        </authorList>
    </citation>
    <scope>NUCLEOTIDE SEQUENCE</scope>
    <source>
        <tissue evidence="1">Shoot tip</tissue>
    </source>
</reference>
<evidence type="ECO:0000313" key="1">
    <source>
        <dbReference type="EMBL" id="KAJ6759660.1"/>
    </source>
</evidence>
<name>A0A9Q1A633_SALPP</name>
<reference evidence="1" key="2">
    <citation type="journal article" date="2023" name="Int. J. Mol. Sci.">
        <title>De Novo Assembly and Annotation of 11 Diverse Shrub Willow (Salix) Genomes Reveals Novel Gene Organization in Sex-Linked Regions.</title>
        <authorList>
            <person name="Hyden B."/>
            <person name="Feng K."/>
            <person name="Yates T.B."/>
            <person name="Jawdy S."/>
            <person name="Cereghino C."/>
            <person name="Smart L.B."/>
            <person name="Muchero W."/>
        </authorList>
    </citation>
    <scope>NUCLEOTIDE SEQUENCE</scope>
    <source>
        <tissue evidence="1">Shoot tip</tissue>
    </source>
</reference>
<accession>A0A9Q1A633</accession>
<gene>
    <name evidence="1" type="ORF">OIU79_024680</name>
</gene>
<proteinExistence type="predicted"/>
<dbReference type="Proteomes" id="UP001151532">
    <property type="component" value="Chromosome 15Z"/>
</dbReference>
<comment type="caution">
    <text evidence="1">The sequence shown here is derived from an EMBL/GenBank/DDBJ whole genome shotgun (WGS) entry which is preliminary data.</text>
</comment>
<dbReference type="AlphaFoldDB" id="A0A9Q1A633"/>
<dbReference type="EMBL" id="JAPFFK010000006">
    <property type="protein sequence ID" value="KAJ6759660.1"/>
    <property type="molecule type" value="Genomic_DNA"/>
</dbReference>
<organism evidence="1 2">
    <name type="scientific">Salix purpurea</name>
    <name type="common">Purple osier willow</name>
    <dbReference type="NCBI Taxonomy" id="77065"/>
    <lineage>
        <taxon>Eukaryota</taxon>
        <taxon>Viridiplantae</taxon>
        <taxon>Streptophyta</taxon>
        <taxon>Embryophyta</taxon>
        <taxon>Tracheophyta</taxon>
        <taxon>Spermatophyta</taxon>
        <taxon>Magnoliopsida</taxon>
        <taxon>eudicotyledons</taxon>
        <taxon>Gunneridae</taxon>
        <taxon>Pentapetalae</taxon>
        <taxon>rosids</taxon>
        <taxon>fabids</taxon>
        <taxon>Malpighiales</taxon>
        <taxon>Salicaceae</taxon>
        <taxon>Saliceae</taxon>
        <taxon>Salix</taxon>
    </lineage>
</organism>
<sequence>MSTKSLSSALITMIKSNSLVYLSRVVSSQGLDEAVAALLPLVLWHNAVLGCALGDLWNLRLLLCCKNPLGHQPN</sequence>